<feature type="region of interest" description="Disordered" evidence="7">
    <location>
        <begin position="1155"/>
        <end position="1185"/>
    </location>
</feature>
<feature type="region of interest" description="Disordered" evidence="7">
    <location>
        <begin position="1230"/>
        <end position="1280"/>
    </location>
</feature>
<evidence type="ECO:0000256" key="7">
    <source>
        <dbReference type="SAM" id="MobiDB-lite"/>
    </source>
</evidence>
<feature type="compositionally biased region" description="Polar residues" evidence="7">
    <location>
        <begin position="821"/>
        <end position="835"/>
    </location>
</feature>
<proteinExistence type="predicted"/>
<reference evidence="8" key="1">
    <citation type="journal article" date="2023" name="G3 (Bethesda)">
        <title>A reference genome for the long-term kleptoplast-retaining sea slug Elysia crispata morphotype clarki.</title>
        <authorList>
            <person name="Eastman K.E."/>
            <person name="Pendleton A.L."/>
            <person name="Shaikh M.A."/>
            <person name="Suttiyut T."/>
            <person name="Ogas R."/>
            <person name="Tomko P."/>
            <person name="Gavelis G."/>
            <person name="Widhalm J.R."/>
            <person name="Wisecaver J.H."/>
        </authorList>
    </citation>
    <scope>NUCLEOTIDE SEQUENCE</scope>
    <source>
        <strain evidence="8">ECLA1</strain>
    </source>
</reference>
<evidence type="ECO:0000313" key="8">
    <source>
        <dbReference type="EMBL" id="KAK3753231.1"/>
    </source>
</evidence>
<evidence type="ECO:0008006" key="10">
    <source>
        <dbReference type="Google" id="ProtNLM"/>
    </source>
</evidence>
<dbReference type="GO" id="GO:0030837">
    <property type="term" value="P:negative regulation of actin filament polymerization"/>
    <property type="evidence" value="ECO:0007669"/>
    <property type="project" value="InterPro"/>
</dbReference>
<feature type="compositionally biased region" description="Basic and acidic residues" evidence="7">
    <location>
        <begin position="1231"/>
        <end position="1243"/>
    </location>
</feature>
<evidence type="ECO:0000256" key="3">
    <source>
        <dbReference type="ARBA" id="ARBA00023043"/>
    </source>
</evidence>
<keyword evidence="2" id="KW-0677">Repeat</keyword>
<evidence type="ECO:0000256" key="6">
    <source>
        <dbReference type="SAM" id="Coils"/>
    </source>
</evidence>
<feature type="region of interest" description="Disordered" evidence="7">
    <location>
        <begin position="781"/>
        <end position="843"/>
    </location>
</feature>
<feature type="compositionally biased region" description="Low complexity" evidence="7">
    <location>
        <begin position="952"/>
        <end position="973"/>
    </location>
</feature>
<sequence length="1632" mass="179101">MEQPHLTTEPNTPSQVNYVDGKCTCCPYGYHIDLDFLNFCRDLESGSALRNLKRIQRTKRKLRKSMEIMLDEQDGVTVPPTSAPPDVVHSTEAGRLMHMVNYERSATHRILSHIDHSVGSTIANIDGRGDHRFASTSDSDDTYSPVSPQRRFMERPMDESANLAPSFSTSGRTDSMSSLSSVSTVSSDVAMMHQAQLYQQHQQQNYQHSLTQKTTTRVEENPVLEMGTAEIKQYSTSSSAQLMDAPTPPARASPDVNHMSLQSVREAMSVSLHRLRELEEQVKSIPILQVRISVLKEEKRLLNLQLKASQANNRAEVISPRQKIPPPTLPKPVRTFNVGVGDHSVIEPYNLRPDLPTGYTIRENETHTEIYSSTKITTTQIHPPSLSMSFMHNRNQESLRGTRLSSSSSMTHEPPHFTINQIKRSAPRPLTRTVGVGEGNVFDTSGLHVHEKEFRTVLMNQGGVAKRNVGIECRVPTRDVGVLFQCDEEKPETRTVGVNVNYDTSDIVTSLDFRGETELRMALRGVLQRNVRSVATNCNFKPQTMDSSTYTNIQSGITVGTGDDQNMRTDVEIRPATVRKSIGTTAKPEIVNKHSNTEKGWMLDASTNTVQADRMHRSVMTDKQRQAFAATNTESVLTRGSSNQTDIKMFVAMDQIKNSSSNTEKPTMFSVSVNTDAVRTFSTGVNTLEKVSDIFKPAPEQKTVITTVESTKLLTEKKPLMVDRGVGDGVIEDDEQYIFSETTEVVTRPKVLTVEEKILQRGANQASAFLTKSHEVSAVSDTTSSVSQAHIDDGNTHFTSFERSRRSTAPHTQERVEKQSTSESVVGRTSQSPSGTEEGGFQETIVEHYIITKDGKRLISEEKTTKSAAGNNHSFKRYTDDQATGKDRVWNSGSSDTKTGSYSSRSSNYNNTVDGQREIKNGDLISSTYCSSVESSSKSSPSIIRTRGDGHSLTSSQSSNFSSSLSSQAGGTSRTERSSKTIVTNPYRTVENLATAMSVTDSPDTVDASGSRARQVSKTSSEGNLLKVQKKSSSSKRDSAKAMETIFDMRRSGSVEDFMPDSIRKYMSIDPSNSKDSGFGEDLLQRFSEDSSSSKKTVAGVPYTVNVSKTVTTRRSTKTGDKVSVQETKTMEGEDGKVITTVTETDKDGNTVVRAVEGSGASSTKSFQSFGESDTRGSRSSSATALGGISYSESVITSVGQGDSSEHYLEEHSYGSLDRRTGKLKSILKHSKSETDQLNEKRGITFAETVKGGTGSSSEEAVNSSDSDDSTTSFEEGSYDSQQGQVIYRCKDDEAIAQGIPGAHMFDQNIRETYELTNEVREACSVLATYLQDSTTIQTKELNANQAVVQQEWFQVSSLKLSSDHQVEDFLSSVNEISKRLLEYIVNMTDANGNTAIHYCVSHCNFHIASLLLDSELCDINRQNKAGYTPIMLAGLAEVHNLGQLEVVKRIFSLGDVNARAATTEQTALMLAASHGRPNTVKMLVDAGADLNAQDVDGSTALMCACEHGHLDIVNFMLAQPSIDASIVDNENSSALTVAMEAGHKDVGVVLYKHLNFSKPNSSAGPHRKRKSSSSPTPRYMFYVPRISMSLSHVLPPPNTSLFPACRFYCTQRPLGLARRACSASSEVPISP</sequence>
<dbReference type="SUPFAM" id="SSF48403">
    <property type="entry name" value="Ankyrin repeat"/>
    <property type="match status" value="1"/>
</dbReference>
<feature type="compositionally biased region" description="Polar residues" evidence="7">
    <location>
        <begin position="1160"/>
        <end position="1184"/>
    </location>
</feature>
<feature type="compositionally biased region" description="Basic and acidic residues" evidence="7">
    <location>
        <begin position="790"/>
        <end position="805"/>
    </location>
</feature>
<evidence type="ECO:0000256" key="2">
    <source>
        <dbReference type="ARBA" id="ARBA00022737"/>
    </source>
</evidence>
<feature type="compositionally biased region" description="Polar residues" evidence="7">
    <location>
        <begin position="163"/>
        <end position="174"/>
    </location>
</feature>
<dbReference type="SMART" id="SM00248">
    <property type="entry name" value="ANK"/>
    <property type="match status" value="5"/>
</dbReference>
<evidence type="ECO:0000256" key="4">
    <source>
        <dbReference type="ARBA" id="ARBA00023054"/>
    </source>
</evidence>
<gene>
    <name evidence="8" type="ORF">RRG08_024504</name>
</gene>
<feature type="compositionally biased region" description="Polar residues" evidence="7">
    <location>
        <begin position="1012"/>
        <end position="1023"/>
    </location>
</feature>
<dbReference type="FunFam" id="1.25.40.20:FF:000017">
    <property type="entry name" value="KN motif and ankyrin repeat domain-containing protein 1"/>
    <property type="match status" value="1"/>
</dbReference>
<comment type="caution">
    <text evidence="8">The sequence shown here is derived from an EMBL/GenBank/DDBJ whole genome shotgun (WGS) entry which is preliminary data.</text>
</comment>
<dbReference type="Pfam" id="PF12796">
    <property type="entry name" value="Ank_2"/>
    <property type="match status" value="1"/>
</dbReference>
<accession>A0AAE0YPI8</accession>
<feature type="compositionally biased region" description="Low complexity" evidence="7">
    <location>
        <begin position="932"/>
        <end position="942"/>
    </location>
</feature>
<dbReference type="PROSITE" id="PS50297">
    <property type="entry name" value="ANK_REP_REGION"/>
    <property type="match status" value="1"/>
</dbReference>
<dbReference type="Pfam" id="PF13637">
    <property type="entry name" value="Ank_4"/>
    <property type="match status" value="1"/>
</dbReference>
<dbReference type="InterPro" id="IPR036770">
    <property type="entry name" value="Ankyrin_rpt-contain_sf"/>
</dbReference>
<dbReference type="InterPro" id="IPR002110">
    <property type="entry name" value="Ankyrin_rpt"/>
</dbReference>
<feature type="region of interest" description="Disordered" evidence="7">
    <location>
        <begin position="932"/>
        <end position="1041"/>
    </location>
</feature>
<dbReference type="PANTHER" id="PTHR24168">
    <property type="entry name" value="KN MOTIF AND ANKYRIN REPEAT DOMAIN-CONTAINING"/>
    <property type="match status" value="1"/>
</dbReference>
<dbReference type="GO" id="GO:0005737">
    <property type="term" value="C:cytoplasm"/>
    <property type="evidence" value="ECO:0007669"/>
    <property type="project" value="TreeGrafter"/>
</dbReference>
<evidence type="ECO:0000313" key="9">
    <source>
        <dbReference type="Proteomes" id="UP001283361"/>
    </source>
</evidence>
<keyword evidence="3 5" id="KW-0040">ANK repeat</keyword>
<dbReference type="EMBL" id="JAWDGP010005718">
    <property type="protein sequence ID" value="KAK3753231.1"/>
    <property type="molecule type" value="Genomic_DNA"/>
</dbReference>
<dbReference type="PANTHER" id="PTHR24168:SF21">
    <property type="entry name" value="KANK, ISOFORM D"/>
    <property type="match status" value="1"/>
</dbReference>
<keyword evidence="4 6" id="KW-0175">Coiled coil</keyword>
<dbReference type="InterPro" id="IPR021939">
    <property type="entry name" value="KN_motif"/>
</dbReference>
<evidence type="ECO:0000256" key="5">
    <source>
        <dbReference type="PROSITE-ProRule" id="PRU00023"/>
    </source>
</evidence>
<organism evidence="8 9">
    <name type="scientific">Elysia crispata</name>
    <name type="common">lettuce slug</name>
    <dbReference type="NCBI Taxonomy" id="231223"/>
    <lineage>
        <taxon>Eukaryota</taxon>
        <taxon>Metazoa</taxon>
        <taxon>Spiralia</taxon>
        <taxon>Lophotrochozoa</taxon>
        <taxon>Mollusca</taxon>
        <taxon>Gastropoda</taxon>
        <taxon>Heterobranchia</taxon>
        <taxon>Euthyneura</taxon>
        <taxon>Panpulmonata</taxon>
        <taxon>Sacoglossa</taxon>
        <taxon>Placobranchoidea</taxon>
        <taxon>Plakobranchidae</taxon>
        <taxon>Elysia</taxon>
    </lineage>
</organism>
<dbReference type="InterPro" id="IPR047184">
    <property type="entry name" value="KANK1-4"/>
</dbReference>
<dbReference type="Gene3D" id="1.25.40.20">
    <property type="entry name" value="Ankyrin repeat-containing domain"/>
    <property type="match status" value="1"/>
</dbReference>
<feature type="region of interest" description="Disordered" evidence="7">
    <location>
        <begin position="127"/>
        <end position="180"/>
    </location>
</feature>
<feature type="coiled-coil region" evidence="6">
    <location>
        <begin position="261"/>
        <end position="314"/>
    </location>
</feature>
<dbReference type="GO" id="GO:0005856">
    <property type="term" value="C:cytoskeleton"/>
    <property type="evidence" value="ECO:0007669"/>
    <property type="project" value="TreeGrafter"/>
</dbReference>
<feature type="compositionally biased region" description="Low complexity" evidence="7">
    <location>
        <begin position="892"/>
        <end position="912"/>
    </location>
</feature>
<keyword evidence="9" id="KW-1185">Reference proteome</keyword>
<evidence type="ECO:0000256" key="1">
    <source>
        <dbReference type="ARBA" id="ARBA00022553"/>
    </source>
</evidence>
<protein>
    <recommendedName>
        <fullName evidence="10">KN motif and ankyrin repeat domain-containing protein 1</fullName>
    </recommendedName>
</protein>
<feature type="compositionally biased region" description="Polar residues" evidence="7">
    <location>
        <begin position="134"/>
        <end position="147"/>
    </location>
</feature>
<feature type="region of interest" description="Disordered" evidence="7">
    <location>
        <begin position="885"/>
        <end position="920"/>
    </location>
</feature>
<feature type="compositionally biased region" description="Low complexity" evidence="7">
    <location>
        <begin position="1256"/>
        <end position="1273"/>
    </location>
</feature>
<name>A0AAE0YPI8_9GAST</name>
<dbReference type="Proteomes" id="UP001283361">
    <property type="component" value="Unassembled WGS sequence"/>
</dbReference>
<dbReference type="PROSITE" id="PS50088">
    <property type="entry name" value="ANK_REPEAT"/>
    <property type="match status" value="1"/>
</dbReference>
<keyword evidence="1" id="KW-0597">Phosphoprotein</keyword>
<dbReference type="Pfam" id="PF12075">
    <property type="entry name" value="KN_motif"/>
    <property type="match status" value="1"/>
</dbReference>
<feature type="repeat" description="ANK" evidence="5">
    <location>
        <begin position="1464"/>
        <end position="1496"/>
    </location>
</feature>